<dbReference type="RefSeq" id="XP_005536889.1">
    <property type="nucleotide sequence ID" value="XM_005536832.1"/>
</dbReference>
<dbReference type="InterPro" id="IPR001313">
    <property type="entry name" value="Pumilio_RNA-bd_rpt"/>
</dbReference>
<dbReference type="GO" id="GO:0006417">
    <property type="term" value="P:regulation of translation"/>
    <property type="evidence" value="ECO:0007669"/>
    <property type="project" value="TreeGrafter"/>
</dbReference>
<dbReference type="Proteomes" id="UP000007014">
    <property type="component" value="Chromosome 12"/>
</dbReference>
<dbReference type="Pfam" id="PF08144">
    <property type="entry name" value="CPL"/>
    <property type="match status" value="1"/>
</dbReference>
<gene>
    <name evidence="6" type="ORF">CYME_CML268C</name>
</gene>
<dbReference type="AlphaFoldDB" id="M1VIE6"/>
<dbReference type="GO" id="GO:0005730">
    <property type="term" value="C:nucleolus"/>
    <property type="evidence" value="ECO:0007669"/>
    <property type="project" value="TreeGrafter"/>
</dbReference>
<evidence type="ECO:0000256" key="4">
    <source>
        <dbReference type="SAM" id="MobiDB-lite"/>
    </source>
</evidence>
<protein>
    <recommendedName>
        <fullName evidence="5">PUM-HD domain-containing protein</fullName>
    </recommendedName>
</protein>
<dbReference type="PANTHER" id="PTHR13389:SF0">
    <property type="entry name" value="PUMILIO HOMOLOG 3"/>
    <property type="match status" value="1"/>
</dbReference>
<evidence type="ECO:0000313" key="7">
    <source>
        <dbReference type="Proteomes" id="UP000007014"/>
    </source>
</evidence>
<evidence type="ECO:0000313" key="6">
    <source>
        <dbReference type="EMBL" id="BAM80853.1"/>
    </source>
</evidence>
<evidence type="ECO:0000259" key="5">
    <source>
        <dbReference type="PROSITE" id="PS50303"/>
    </source>
</evidence>
<dbReference type="InterPro" id="IPR012959">
    <property type="entry name" value="CPL_dom"/>
</dbReference>
<keyword evidence="1" id="KW-0677">Repeat</keyword>
<proteinExistence type="predicted"/>
<sequence>MTRVASPTRHVRQQDAATVLKKSQKRKLGAAMSKLKQAQAVQSSAKVQRDALDDPSANVMLLFEELRQKATPLERKQHLIDQVLAQLEPKLGLYARRHDISRVVEIALKHGSSEQRSRIWNALEPSLQRLPETRYGRHVVQALFQYATGEQRRALIAALRETLVRLAMTQDGADWVDHVYQTIANGRERTSMLMHMLLERDRGLHQLLVGSRDQEVRSGDNALDQLLGFVEEPFHQRLVACCRRQVEQILDKPRALSNALVHDLIWTMLSSSRVPFSEKQELGQELATRALYLYHTNNGSLALMQMVQLGDAKLRKECAKSFREVLSEVWTNKYGHRVILTLLAWTDDTVMLSKTLVRPMIPYFDALFAAAQNSGTPALIYAHVALLFLLAGETTRYFHPVFYRMVWNPYRSDQEVHRPKKDPQTRREEMLAVIAPALFQLVHTHGLSLLCDYRNSPRMGALCIEVCKHWQQHGETERIREWFQHILREAPWHASDAHTQRQRHEFLHQVLVLSKLFPEQIFPPLKAHASQLAELVNTNERAARLHGALQSS</sequence>
<dbReference type="GeneID" id="16994703"/>
<dbReference type="InterPro" id="IPR033133">
    <property type="entry name" value="PUM-HD"/>
</dbReference>
<dbReference type="KEGG" id="cme:CYME_CML268C"/>
<dbReference type="Gramene" id="CML268CT">
    <property type="protein sequence ID" value="CML268CT"/>
    <property type="gene ID" value="CML268C"/>
</dbReference>
<reference evidence="6 7" key="2">
    <citation type="journal article" date="2007" name="BMC Biol.">
        <title>A 100%-complete sequence reveals unusually simple genomic features in the hot-spring red alga Cyanidioschyzon merolae.</title>
        <authorList>
            <person name="Nozaki H."/>
            <person name="Takano H."/>
            <person name="Misumi O."/>
            <person name="Terasawa K."/>
            <person name="Matsuzaki M."/>
            <person name="Maruyama S."/>
            <person name="Nishida K."/>
            <person name="Yagisawa F."/>
            <person name="Yoshida Y."/>
            <person name="Fujiwara T."/>
            <person name="Takio S."/>
            <person name="Tamura K."/>
            <person name="Chung S.J."/>
            <person name="Nakamura S."/>
            <person name="Kuroiwa H."/>
            <person name="Tanaka K."/>
            <person name="Sato N."/>
            <person name="Kuroiwa T."/>
        </authorList>
    </citation>
    <scope>NUCLEOTIDE SEQUENCE [LARGE SCALE GENOMIC DNA]</scope>
    <source>
        <strain evidence="6 7">10D</strain>
    </source>
</reference>
<accession>M1VIE6</accession>
<dbReference type="STRING" id="280699.M1VIE6"/>
<evidence type="ECO:0000256" key="1">
    <source>
        <dbReference type="ARBA" id="ARBA00022737"/>
    </source>
</evidence>
<dbReference type="eggNOG" id="KOG2050">
    <property type="taxonomic scope" value="Eukaryota"/>
</dbReference>
<dbReference type="Pfam" id="PF00806">
    <property type="entry name" value="PUF"/>
    <property type="match status" value="2"/>
</dbReference>
<dbReference type="HOGENOM" id="CLU_493793_0_0_1"/>
<dbReference type="EMBL" id="AP006494">
    <property type="protein sequence ID" value="BAM80853.1"/>
    <property type="molecule type" value="Genomic_DNA"/>
</dbReference>
<dbReference type="GO" id="GO:0003729">
    <property type="term" value="F:mRNA binding"/>
    <property type="evidence" value="ECO:0007669"/>
    <property type="project" value="TreeGrafter"/>
</dbReference>
<dbReference type="InterPro" id="IPR040059">
    <property type="entry name" value="PUM3"/>
</dbReference>
<reference evidence="6 7" key="1">
    <citation type="journal article" date="2004" name="Nature">
        <title>Genome sequence of the ultrasmall unicellular red alga Cyanidioschyzon merolae 10D.</title>
        <authorList>
            <person name="Matsuzaki M."/>
            <person name="Misumi O."/>
            <person name="Shin-i T."/>
            <person name="Maruyama S."/>
            <person name="Takahara M."/>
            <person name="Miyagishima S."/>
            <person name="Mori T."/>
            <person name="Nishida K."/>
            <person name="Yagisawa F."/>
            <person name="Nishida K."/>
            <person name="Yoshida Y."/>
            <person name="Nishimura Y."/>
            <person name="Nakao S."/>
            <person name="Kobayashi T."/>
            <person name="Momoyama Y."/>
            <person name="Higashiyama T."/>
            <person name="Minoda A."/>
            <person name="Sano M."/>
            <person name="Nomoto H."/>
            <person name="Oishi K."/>
            <person name="Hayashi H."/>
            <person name="Ohta F."/>
            <person name="Nishizaka S."/>
            <person name="Haga S."/>
            <person name="Miura S."/>
            <person name="Morishita T."/>
            <person name="Kabeya Y."/>
            <person name="Terasawa K."/>
            <person name="Suzuki Y."/>
            <person name="Ishii Y."/>
            <person name="Asakawa S."/>
            <person name="Takano H."/>
            <person name="Ohta N."/>
            <person name="Kuroiwa H."/>
            <person name="Tanaka K."/>
            <person name="Shimizu N."/>
            <person name="Sugano S."/>
            <person name="Sato N."/>
            <person name="Nozaki H."/>
            <person name="Ogasawara N."/>
            <person name="Kohara Y."/>
            <person name="Kuroiwa T."/>
        </authorList>
    </citation>
    <scope>NUCLEOTIDE SEQUENCE [LARGE SCALE GENOMIC DNA]</scope>
    <source>
        <strain evidence="6 7">10D</strain>
    </source>
</reference>
<dbReference type="PROSITE" id="PS50302">
    <property type="entry name" value="PUM"/>
    <property type="match status" value="1"/>
</dbReference>
<dbReference type="InterPro" id="IPR016024">
    <property type="entry name" value="ARM-type_fold"/>
</dbReference>
<dbReference type="PANTHER" id="PTHR13389">
    <property type="entry name" value="PUMILIO HOMOLOG 3"/>
    <property type="match status" value="1"/>
</dbReference>
<organism evidence="6 7">
    <name type="scientific">Cyanidioschyzon merolae (strain NIES-3377 / 10D)</name>
    <name type="common">Unicellular red alga</name>
    <dbReference type="NCBI Taxonomy" id="280699"/>
    <lineage>
        <taxon>Eukaryota</taxon>
        <taxon>Rhodophyta</taxon>
        <taxon>Bangiophyceae</taxon>
        <taxon>Cyanidiales</taxon>
        <taxon>Cyanidiaceae</taxon>
        <taxon>Cyanidioschyzon</taxon>
    </lineage>
</organism>
<feature type="domain" description="PUM-HD" evidence="5">
    <location>
        <begin position="58"/>
        <end position="457"/>
    </location>
</feature>
<dbReference type="OMA" id="YCANERQ"/>
<feature type="region of interest" description="Disordered" evidence="4">
    <location>
        <begin position="1"/>
        <end position="23"/>
    </location>
</feature>
<dbReference type="PROSITE" id="PS50303">
    <property type="entry name" value="PUM_HD"/>
    <property type="match status" value="1"/>
</dbReference>
<feature type="repeat" description="Pumilio" evidence="3">
    <location>
        <begin position="122"/>
        <end position="157"/>
    </location>
</feature>
<dbReference type="OrthoDB" id="497380at2759"/>
<evidence type="ECO:0000256" key="3">
    <source>
        <dbReference type="PROSITE-ProRule" id="PRU00317"/>
    </source>
</evidence>
<keyword evidence="2" id="KW-0694">RNA-binding</keyword>
<name>M1VIE6_CYAM1</name>
<dbReference type="Gene3D" id="1.25.10.10">
    <property type="entry name" value="Leucine-rich Repeat Variant"/>
    <property type="match status" value="1"/>
</dbReference>
<evidence type="ECO:0000256" key="2">
    <source>
        <dbReference type="ARBA" id="ARBA00022884"/>
    </source>
</evidence>
<dbReference type="SUPFAM" id="SSF48371">
    <property type="entry name" value="ARM repeat"/>
    <property type="match status" value="1"/>
</dbReference>
<keyword evidence="7" id="KW-1185">Reference proteome</keyword>
<dbReference type="InterPro" id="IPR011989">
    <property type="entry name" value="ARM-like"/>
</dbReference>